<evidence type="ECO:0000256" key="1">
    <source>
        <dbReference type="SAM" id="SignalP"/>
    </source>
</evidence>
<dbReference type="OrthoDB" id="2989717at2"/>
<dbReference type="Proteomes" id="UP000306409">
    <property type="component" value="Chromosome"/>
</dbReference>
<name>A0A4U7JER8_9FIRM</name>
<keyword evidence="3" id="KW-1185">Reference proteome</keyword>
<keyword evidence="2" id="KW-0449">Lipoprotein</keyword>
<feature type="chain" id="PRO_5038495716" evidence="1">
    <location>
        <begin position="21"/>
        <end position="260"/>
    </location>
</feature>
<proteinExistence type="predicted"/>
<feature type="signal peptide" evidence="1">
    <location>
        <begin position="1"/>
        <end position="20"/>
    </location>
</feature>
<dbReference type="RefSeq" id="WP_137698537.1">
    <property type="nucleotide sequence ID" value="NZ_CP061336.1"/>
</dbReference>
<gene>
    <name evidence="2" type="ORF">EHE19_011845</name>
</gene>
<accession>A0A4U7JER8</accession>
<dbReference type="PROSITE" id="PS51257">
    <property type="entry name" value="PROKAR_LIPOPROTEIN"/>
    <property type="match status" value="1"/>
</dbReference>
<evidence type="ECO:0000313" key="2">
    <source>
        <dbReference type="EMBL" id="QNU65617.1"/>
    </source>
</evidence>
<sequence>MKKLIIIFIFAFTLTGCSYMANTSSRLKDQNDINLPNEQNNSLQVSFQDNNKNTSTEQGDKNMNLNEILQRTYATEMCFKGESQNWTANFIVEKKVMSIENKDTNIKISVFPKKNKDNDTTPIGKVQYLIETSNGKISGEKDLLENMSINIDKNTDCPLKNEKIKINIIWQGKKEIIELSNIIPDNVISPEQAFRNALNLFYKTFKHSPPINYSFFIAYDMQGRNYWQVSFDDNDGIGGKSYIYVDAITGKVGDNIVNDE</sequence>
<organism evidence="2 3">
    <name type="scientific">Ruminiclostridium herbifermentans</name>
    <dbReference type="NCBI Taxonomy" id="2488810"/>
    <lineage>
        <taxon>Bacteria</taxon>
        <taxon>Bacillati</taxon>
        <taxon>Bacillota</taxon>
        <taxon>Clostridia</taxon>
        <taxon>Eubacteriales</taxon>
        <taxon>Oscillospiraceae</taxon>
        <taxon>Ruminiclostridium</taxon>
    </lineage>
</organism>
<protein>
    <submittedName>
        <fullName evidence="2">Membrane lipoprotein lipid attachment site-containing protein</fullName>
    </submittedName>
</protein>
<dbReference type="AlphaFoldDB" id="A0A4U7JER8"/>
<dbReference type="KEGG" id="rher:EHE19_011845"/>
<evidence type="ECO:0000313" key="3">
    <source>
        <dbReference type="Proteomes" id="UP000306409"/>
    </source>
</evidence>
<reference evidence="2 3" key="1">
    <citation type="submission" date="2020-09" db="EMBL/GenBank/DDBJ databases">
        <title>Characterization and genome sequencing of Ruminiclostridium sp. nov. MA18.</title>
        <authorList>
            <person name="Rettenmaier R."/>
            <person name="Kowollik M.-L."/>
            <person name="Liebl W."/>
            <person name="Zverlov V."/>
        </authorList>
    </citation>
    <scope>NUCLEOTIDE SEQUENCE [LARGE SCALE GENOMIC DNA]</scope>
    <source>
        <strain evidence="2 3">MA18</strain>
    </source>
</reference>
<keyword evidence="1" id="KW-0732">Signal</keyword>
<dbReference type="EMBL" id="CP061336">
    <property type="protein sequence ID" value="QNU65617.1"/>
    <property type="molecule type" value="Genomic_DNA"/>
</dbReference>